<dbReference type="PROSITE" id="PS51163">
    <property type="entry name" value="YRDC"/>
    <property type="match status" value="1"/>
</dbReference>
<dbReference type="InterPro" id="IPR050156">
    <property type="entry name" value="TC-AMP_synthase_SUA5"/>
</dbReference>
<comment type="function">
    <text evidence="13">Required for the formation of a threonylcarbamoyl group on adenosine at position 37 (t(6)A37) in tRNAs that read codons beginning with adenine.</text>
</comment>
<dbReference type="Proteomes" id="UP001200145">
    <property type="component" value="Unassembled WGS sequence"/>
</dbReference>
<evidence type="ECO:0000313" key="16">
    <source>
        <dbReference type="Proteomes" id="UP001200145"/>
    </source>
</evidence>
<comment type="catalytic activity">
    <reaction evidence="12 13">
        <text>L-threonine + hydrogencarbonate + ATP = L-threonylcarbamoyladenylate + diphosphate + H2O</text>
        <dbReference type="Rhea" id="RHEA:36407"/>
        <dbReference type="ChEBI" id="CHEBI:15377"/>
        <dbReference type="ChEBI" id="CHEBI:17544"/>
        <dbReference type="ChEBI" id="CHEBI:30616"/>
        <dbReference type="ChEBI" id="CHEBI:33019"/>
        <dbReference type="ChEBI" id="CHEBI:57926"/>
        <dbReference type="ChEBI" id="CHEBI:73682"/>
        <dbReference type="EC" id="2.7.7.87"/>
    </reaction>
</comment>
<evidence type="ECO:0000256" key="10">
    <source>
        <dbReference type="ARBA" id="ARBA00022840"/>
    </source>
</evidence>
<keyword evidence="7 13" id="KW-0819">tRNA processing</keyword>
<comment type="subcellular location">
    <subcellularLocation>
        <location evidence="1 13">Cytoplasm</location>
    </subcellularLocation>
</comment>
<keyword evidence="8 13" id="KW-0548">Nucleotidyltransferase</keyword>
<evidence type="ECO:0000259" key="14">
    <source>
        <dbReference type="PROSITE" id="PS51163"/>
    </source>
</evidence>
<evidence type="ECO:0000256" key="4">
    <source>
        <dbReference type="ARBA" id="ARBA00015492"/>
    </source>
</evidence>
<keyword evidence="9 13" id="KW-0547">Nucleotide-binding</keyword>
<dbReference type="EMBL" id="JAKEVY010000001">
    <property type="protein sequence ID" value="MCF1713476.1"/>
    <property type="molecule type" value="Genomic_DNA"/>
</dbReference>
<dbReference type="InterPro" id="IPR038385">
    <property type="entry name" value="Sua5/YwlC_C"/>
</dbReference>
<dbReference type="EC" id="2.7.7.87" evidence="3 13"/>
<evidence type="ECO:0000256" key="13">
    <source>
        <dbReference type="PIRNR" id="PIRNR004930"/>
    </source>
</evidence>
<keyword evidence="16" id="KW-1185">Reference proteome</keyword>
<dbReference type="NCBIfam" id="TIGR00057">
    <property type="entry name" value="L-threonylcarbamoyladenylate synthase"/>
    <property type="match status" value="1"/>
</dbReference>
<evidence type="ECO:0000313" key="15">
    <source>
        <dbReference type="EMBL" id="MCF1713476.1"/>
    </source>
</evidence>
<keyword evidence="5 13" id="KW-0963">Cytoplasm</keyword>
<protein>
    <recommendedName>
        <fullName evidence="4 13">Threonylcarbamoyl-AMP synthase</fullName>
        <shortName evidence="13">TC-AMP synthase</shortName>
        <ecNumber evidence="3 13">2.7.7.87</ecNumber>
    </recommendedName>
    <alternativeName>
        <fullName evidence="11 13">L-threonylcarbamoyladenylate synthase</fullName>
    </alternativeName>
</protein>
<organism evidence="15 16">
    <name type="scientific">Flavihumibacter fluminis</name>
    <dbReference type="NCBI Taxonomy" id="2909236"/>
    <lineage>
        <taxon>Bacteria</taxon>
        <taxon>Pseudomonadati</taxon>
        <taxon>Bacteroidota</taxon>
        <taxon>Chitinophagia</taxon>
        <taxon>Chitinophagales</taxon>
        <taxon>Chitinophagaceae</taxon>
        <taxon>Flavihumibacter</taxon>
    </lineage>
</organism>
<comment type="similarity">
    <text evidence="2 13">Belongs to the SUA5 family.</text>
</comment>
<keyword evidence="6 13" id="KW-0808">Transferase</keyword>
<feature type="domain" description="YrdC-like" evidence="14">
    <location>
        <begin position="6"/>
        <end position="192"/>
    </location>
</feature>
<dbReference type="SUPFAM" id="SSF55821">
    <property type="entry name" value="YrdC/RibB"/>
    <property type="match status" value="1"/>
</dbReference>
<dbReference type="InterPro" id="IPR006070">
    <property type="entry name" value="Sua5-like_dom"/>
</dbReference>
<comment type="caution">
    <text evidence="15">The sequence shown here is derived from an EMBL/GenBank/DDBJ whole genome shotgun (WGS) entry which is preliminary data.</text>
</comment>
<dbReference type="PANTHER" id="PTHR17490">
    <property type="entry name" value="SUA5"/>
    <property type="match status" value="1"/>
</dbReference>
<evidence type="ECO:0000256" key="2">
    <source>
        <dbReference type="ARBA" id="ARBA00007663"/>
    </source>
</evidence>
<dbReference type="Gene3D" id="3.40.50.11030">
    <property type="entry name" value="Threonylcarbamoyl-AMP synthase, C-terminal domain"/>
    <property type="match status" value="1"/>
</dbReference>
<dbReference type="Gene3D" id="3.90.870.10">
    <property type="entry name" value="DHBP synthase"/>
    <property type="match status" value="1"/>
</dbReference>
<dbReference type="InterPro" id="IPR010923">
    <property type="entry name" value="T(6)A37_SUA5"/>
</dbReference>
<evidence type="ECO:0000256" key="7">
    <source>
        <dbReference type="ARBA" id="ARBA00022694"/>
    </source>
</evidence>
<gene>
    <name evidence="15" type="ORF">L0U88_02390</name>
</gene>
<accession>A0ABS9BDC3</accession>
<proteinExistence type="inferred from homology"/>
<evidence type="ECO:0000256" key="11">
    <source>
        <dbReference type="ARBA" id="ARBA00029774"/>
    </source>
</evidence>
<dbReference type="PIRSF" id="PIRSF004930">
    <property type="entry name" value="Tln_factor_SUA5"/>
    <property type="match status" value="1"/>
</dbReference>
<evidence type="ECO:0000256" key="12">
    <source>
        <dbReference type="ARBA" id="ARBA00048366"/>
    </source>
</evidence>
<keyword evidence="10 13" id="KW-0067">ATP-binding</keyword>
<evidence type="ECO:0000256" key="5">
    <source>
        <dbReference type="ARBA" id="ARBA00022490"/>
    </source>
</evidence>
<sequence>MSNSIGSDIQRAAECLRAGDLVAIPTETVYGLAGNGLSEEAVLKIYQVKNRPQFNPLILHFANYQQLTKLNLELPPKAQALAARFSPGPLTYVIPASSQIPAIVTAGTPAVAIRFPNHPLTLELLQQLEFPLAAPSANPSGYVSPTTAAHVATQLGDKVSYILDGGDCQVGLESTIVSFLEEQPRLLRYGGISLEAIEAVIGPVSLPPEGYVDNPVAPGMLARHYATRHPLKFGKIADLTVEALKNYAPHQIATISFQKEVPGIPDTNQFILSPNGDLPEAARRLFSALRLADSMNIAVIVAERFPDEGLGRAINDRLQRAATPLKTTDLTPG</sequence>
<evidence type="ECO:0000256" key="6">
    <source>
        <dbReference type="ARBA" id="ARBA00022679"/>
    </source>
</evidence>
<evidence type="ECO:0000256" key="3">
    <source>
        <dbReference type="ARBA" id="ARBA00012584"/>
    </source>
</evidence>
<dbReference type="InterPro" id="IPR005145">
    <property type="entry name" value="Sua5_C"/>
</dbReference>
<evidence type="ECO:0000256" key="8">
    <source>
        <dbReference type="ARBA" id="ARBA00022695"/>
    </source>
</evidence>
<evidence type="ECO:0000256" key="9">
    <source>
        <dbReference type="ARBA" id="ARBA00022741"/>
    </source>
</evidence>
<dbReference type="Pfam" id="PF03481">
    <property type="entry name" value="Sua5_C"/>
    <property type="match status" value="1"/>
</dbReference>
<name>A0ABS9BDC3_9BACT</name>
<dbReference type="PANTHER" id="PTHR17490:SF16">
    <property type="entry name" value="THREONYLCARBAMOYL-AMP SYNTHASE"/>
    <property type="match status" value="1"/>
</dbReference>
<evidence type="ECO:0000256" key="1">
    <source>
        <dbReference type="ARBA" id="ARBA00004496"/>
    </source>
</evidence>
<reference evidence="15 16" key="1">
    <citation type="submission" date="2022-01" db="EMBL/GenBank/DDBJ databases">
        <title>Flavihumibacter sp. nov., isolated from sediment of a river.</title>
        <authorList>
            <person name="Liu H."/>
        </authorList>
    </citation>
    <scope>NUCLEOTIDE SEQUENCE [LARGE SCALE GENOMIC DNA]</scope>
    <source>
        <strain evidence="15 16">RY-1</strain>
    </source>
</reference>
<dbReference type="Pfam" id="PF01300">
    <property type="entry name" value="Sua5_yciO_yrdC"/>
    <property type="match status" value="1"/>
</dbReference>
<dbReference type="RefSeq" id="WP_234864006.1">
    <property type="nucleotide sequence ID" value="NZ_JAKEVY010000001.1"/>
</dbReference>
<dbReference type="InterPro" id="IPR017945">
    <property type="entry name" value="DHBP_synth_RibB-like_a/b_dom"/>
</dbReference>